<evidence type="ECO:0000313" key="1">
    <source>
        <dbReference type="EMBL" id="AXB47582.1"/>
    </source>
</evidence>
<dbReference type="AlphaFoldDB" id="A0A344LHQ8"/>
<reference evidence="1 2" key="1">
    <citation type="submission" date="2016-04" db="EMBL/GenBank/DDBJ databases">
        <title>Complete genome sequence and analysis of deep-sea sediment isolate, Amycolatopsis sp. WP1.</title>
        <authorList>
            <person name="Wang H."/>
            <person name="Chen S."/>
            <person name="Wu Q."/>
        </authorList>
    </citation>
    <scope>NUCLEOTIDE SEQUENCE [LARGE SCALE GENOMIC DNA]</scope>
    <source>
        <strain evidence="1 2">WP1</strain>
    </source>
</reference>
<gene>
    <name evidence="1" type="ORF">A4R43_38225</name>
</gene>
<dbReference type="InterPro" id="IPR024520">
    <property type="entry name" value="DUF3558"/>
</dbReference>
<evidence type="ECO:0008006" key="3">
    <source>
        <dbReference type="Google" id="ProtNLM"/>
    </source>
</evidence>
<name>A0A344LHQ8_9PSEU</name>
<dbReference type="Proteomes" id="UP000250434">
    <property type="component" value="Chromosome"/>
</dbReference>
<sequence>MEKTGIALDMSLDDEQSIDDLQVDPAKKFSGKVNGRRAFQVKDSVGDGGTCEVAVDMGAKARFIITVALGSNRPTDEACAEATKVAQAVEPELPKG</sequence>
<protein>
    <recommendedName>
        <fullName evidence="3">DUF3558 domain-containing protein</fullName>
    </recommendedName>
</protein>
<dbReference type="EMBL" id="CP015163">
    <property type="protein sequence ID" value="AXB47582.1"/>
    <property type="molecule type" value="Genomic_DNA"/>
</dbReference>
<evidence type="ECO:0000313" key="2">
    <source>
        <dbReference type="Proteomes" id="UP000250434"/>
    </source>
</evidence>
<dbReference type="Pfam" id="PF12079">
    <property type="entry name" value="DUF3558"/>
    <property type="match status" value="1"/>
</dbReference>
<proteinExistence type="predicted"/>
<dbReference type="KEGG" id="aab:A4R43_38225"/>
<keyword evidence="2" id="KW-1185">Reference proteome</keyword>
<organism evidence="1 2">
    <name type="scientific">Amycolatopsis albispora</name>
    <dbReference type="NCBI Taxonomy" id="1804986"/>
    <lineage>
        <taxon>Bacteria</taxon>
        <taxon>Bacillati</taxon>
        <taxon>Actinomycetota</taxon>
        <taxon>Actinomycetes</taxon>
        <taxon>Pseudonocardiales</taxon>
        <taxon>Pseudonocardiaceae</taxon>
        <taxon>Amycolatopsis</taxon>
    </lineage>
</organism>
<accession>A0A344LHQ8</accession>